<keyword evidence="5" id="KW-1185">Reference proteome</keyword>
<evidence type="ECO:0000256" key="1">
    <source>
        <dbReference type="ARBA" id="ARBA00006096"/>
    </source>
</evidence>
<evidence type="ECO:0000256" key="2">
    <source>
        <dbReference type="ARBA" id="ARBA00022801"/>
    </source>
</evidence>
<dbReference type="Gene3D" id="3.40.710.10">
    <property type="entry name" value="DD-peptidase/beta-lactamase superfamily"/>
    <property type="match status" value="1"/>
</dbReference>
<dbReference type="PANTHER" id="PTHR30023">
    <property type="entry name" value="D-ALANYL-D-ALANINE CARBOXYPEPTIDASE"/>
    <property type="match status" value="1"/>
</dbReference>
<dbReference type="EMBL" id="VRZA01000007">
    <property type="protein sequence ID" value="TXS90749.1"/>
    <property type="molecule type" value="Genomic_DNA"/>
</dbReference>
<feature type="signal peptide" evidence="3">
    <location>
        <begin position="1"/>
        <end position="41"/>
    </location>
</feature>
<proteinExistence type="inferred from homology"/>
<gene>
    <name evidence="4" type="primary">dacB</name>
    <name evidence="4" type="ORF">FV139_17360</name>
</gene>
<dbReference type="PANTHER" id="PTHR30023:SF0">
    <property type="entry name" value="PENICILLIN-SENSITIVE CARBOXYPEPTIDASE A"/>
    <property type="match status" value="1"/>
</dbReference>
<dbReference type="SUPFAM" id="SSF56601">
    <property type="entry name" value="beta-lactamase/transpeptidase-like"/>
    <property type="match status" value="1"/>
</dbReference>
<keyword evidence="2 4" id="KW-0378">Hydrolase</keyword>
<keyword evidence="4" id="KW-0121">Carboxypeptidase</keyword>
<dbReference type="GO" id="GO:0009002">
    <property type="term" value="F:serine-type D-Ala-D-Ala carboxypeptidase activity"/>
    <property type="evidence" value="ECO:0007669"/>
    <property type="project" value="UniProtKB-EC"/>
</dbReference>
<comment type="similarity">
    <text evidence="1">Belongs to the peptidase S13 family.</text>
</comment>
<evidence type="ECO:0000313" key="4">
    <source>
        <dbReference type="EMBL" id="TXS90749.1"/>
    </source>
</evidence>
<organism evidence="4 5">
    <name type="scientific">Parahaliea maris</name>
    <dbReference type="NCBI Taxonomy" id="2716870"/>
    <lineage>
        <taxon>Bacteria</taxon>
        <taxon>Pseudomonadati</taxon>
        <taxon>Pseudomonadota</taxon>
        <taxon>Gammaproteobacteria</taxon>
        <taxon>Cellvibrionales</taxon>
        <taxon>Halieaceae</taxon>
        <taxon>Parahaliea</taxon>
    </lineage>
</organism>
<accession>A0A5C8ZSM0</accession>
<evidence type="ECO:0000313" key="5">
    <source>
        <dbReference type="Proteomes" id="UP000321039"/>
    </source>
</evidence>
<dbReference type="EC" id="3.4.16.4" evidence="4"/>
<dbReference type="Pfam" id="PF02113">
    <property type="entry name" value="Peptidase_S13"/>
    <property type="match status" value="1"/>
</dbReference>
<dbReference type="PRINTS" id="PR00922">
    <property type="entry name" value="DADACBPTASE3"/>
</dbReference>
<dbReference type="AlphaFoldDB" id="A0A5C8ZSM0"/>
<dbReference type="Gene3D" id="3.50.80.20">
    <property type="entry name" value="D-Ala-D-Ala carboxypeptidase C, peptidase S13"/>
    <property type="match status" value="1"/>
</dbReference>
<comment type="caution">
    <text evidence="4">The sequence shown here is derived from an EMBL/GenBank/DDBJ whole genome shotgun (WGS) entry which is preliminary data.</text>
</comment>
<dbReference type="InterPro" id="IPR000667">
    <property type="entry name" value="Peptidase_S13"/>
</dbReference>
<protein>
    <submittedName>
        <fullName evidence="4">D-alanyl-D-alanine carboxypeptidase/D-alanyl-D-alanine-endopeptidase</fullName>
        <ecNumber evidence="4">3.4.16.4</ecNumber>
    </submittedName>
</protein>
<dbReference type="NCBIfam" id="TIGR00666">
    <property type="entry name" value="PBP4"/>
    <property type="match status" value="1"/>
</dbReference>
<evidence type="ECO:0000256" key="3">
    <source>
        <dbReference type="SAM" id="SignalP"/>
    </source>
</evidence>
<dbReference type="GO" id="GO:0006508">
    <property type="term" value="P:proteolysis"/>
    <property type="evidence" value="ECO:0007669"/>
    <property type="project" value="InterPro"/>
</dbReference>
<keyword evidence="4" id="KW-0645">Protease</keyword>
<feature type="chain" id="PRO_5023137742" evidence="3">
    <location>
        <begin position="42"/>
        <end position="508"/>
    </location>
</feature>
<keyword evidence="3" id="KW-0732">Signal</keyword>
<name>A0A5C8ZSM0_9GAMM</name>
<dbReference type="Proteomes" id="UP000321039">
    <property type="component" value="Unassembled WGS sequence"/>
</dbReference>
<dbReference type="InterPro" id="IPR012338">
    <property type="entry name" value="Beta-lactam/transpept-like"/>
</dbReference>
<dbReference type="GO" id="GO:0000270">
    <property type="term" value="P:peptidoglycan metabolic process"/>
    <property type="evidence" value="ECO:0007669"/>
    <property type="project" value="TreeGrafter"/>
</dbReference>
<sequence>MAASGQYAPAPAAAKRDPRRLHNRLGCVVASLLWITATASAAPADPSPWAREIRDYAANSLDNADALSVAAVPLNGPGEPQFVNADTLMVPGSIMKVVTTFAALELLGPNYTWDTDVLTDGQLEGSTLKGNLYLRFGGDPKLTIERLWTSLGELHGMGIDTIEGNLVLDGSYFQLTPEQPVFDDKGGNPYAPFLVQPSPFLTNLNLQQFHLLADERGLRSWATPHLDSVRIDNRVIMTAPGRCPGRDALEWEPIFQDNGQVVLRISGKLPKDCRTSNYLSLLPPQQYAFELVRGLLAERGITVKGSNQLAATPEDSRRLVRTTSPDLATMVRDINKWSSNVMARQMLLSIGAEFRSDSDDRASGVRGVRNWLTKKGIDTTGLVIENGAGLSRDGRMTARQGVQLLQEAWQSPYAADLMASMPIIALDGTMARRLRNTGLVGEGRIKTGSLDNVRSIAGFTRDEHGTTWAVLAIVNNKPAWNGRAVLDRVLYTLYFRPPQGTPVSQLEQ</sequence>
<reference evidence="4 5" key="1">
    <citation type="submission" date="2019-08" db="EMBL/GenBank/DDBJ databases">
        <title>Parahaliea maris sp. nov., isolated from the surface seawater.</title>
        <authorList>
            <person name="Liu Y."/>
        </authorList>
    </citation>
    <scope>NUCLEOTIDE SEQUENCE [LARGE SCALE GENOMIC DNA]</scope>
    <source>
        <strain evidence="4 5">HSLHS9</strain>
    </source>
</reference>